<keyword evidence="2" id="KW-1185">Reference proteome</keyword>
<gene>
    <name evidence="1" type="ORF">L2E82_44595</name>
</gene>
<dbReference type="Proteomes" id="UP001055811">
    <property type="component" value="Linkage Group LG08"/>
</dbReference>
<comment type="caution">
    <text evidence="1">The sequence shown here is derived from an EMBL/GenBank/DDBJ whole genome shotgun (WGS) entry which is preliminary data.</text>
</comment>
<proteinExistence type="predicted"/>
<name>A0ACB8ZRN3_CICIN</name>
<sequence length="124" mass="13888">MRKLDSVPQTCTVAPESKNQPRAATTRVKEEIVLTLSRPTFASRWAMPSLSADVAFSGLLGLVVVMLLMVGLKILLLRTKAFLVLRPKFALLARILTRHMIHTLSDFTLLVHVVSFLLNMEVFQ</sequence>
<evidence type="ECO:0000313" key="2">
    <source>
        <dbReference type="Proteomes" id="UP001055811"/>
    </source>
</evidence>
<protein>
    <submittedName>
        <fullName evidence="1">Uncharacterized protein</fullName>
    </submittedName>
</protein>
<reference evidence="2" key="1">
    <citation type="journal article" date="2022" name="Mol. Ecol. Resour.">
        <title>The genomes of chicory, endive, great burdock and yacon provide insights into Asteraceae palaeo-polyploidization history and plant inulin production.</title>
        <authorList>
            <person name="Fan W."/>
            <person name="Wang S."/>
            <person name="Wang H."/>
            <person name="Wang A."/>
            <person name="Jiang F."/>
            <person name="Liu H."/>
            <person name="Zhao H."/>
            <person name="Xu D."/>
            <person name="Zhang Y."/>
        </authorList>
    </citation>
    <scope>NUCLEOTIDE SEQUENCE [LARGE SCALE GENOMIC DNA]</scope>
    <source>
        <strain evidence="2">cv. Punajuju</strain>
    </source>
</reference>
<organism evidence="1 2">
    <name type="scientific">Cichorium intybus</name>
    <name type="common">Chicory</name>
    <dbReference type="NCBI Taxonomy" id="13427"/>
    <lineage>
        <taxon>Eukaryota</taxon>
        <taxon>Viridiplantae</taxon>
        <taxon>Streptophyta</taxon>
        <taxon>Embryophyta</taxon>
        <taxon>Tracheophyta</taxon>
        <taxon>Spermatophyta</taxon>
        <taxon>Magnoliopsida</taxon>
        <taxon>eudicotyledons</taxon>
        <taxon>Gunneridae</taxon>
        <taxon>Pentapetalae</taxon>
        <taxon>asterids</taxon>
        <taxon>campanulids</taxon>
        <taxon>Asterales</taxon>
        <taxon>Asteraceae</taxon>
        <taxon>Cichorioideae</taxon>
        <taxon>Cichorieae</taxon>
        <taxon>Cichoriinae</taxon>
        <taxon>Cichorium</taxon>
    </lineage>
</organism>
<dbReference type="EMBL" id="CM042016">
    <property type="protein sequence ID" value="KAI3699984.1"/>
    <property type="molecule type" value="Genomic_DNA"/>
</dbReference>
<accession>A0ACB8ZRN3</accession>
<evidence type="ECO:0000313" key="1">
    <source>
        <dbReference type="EMBL" id="KAI3699984.1"/>
    </source>
</evidence>
<reference evidence="1 2" key="2">
    <citation type="journal article" date="2022" name="Mol. Ecol. Resour.">
        <title>The genomes of chicory, endive, great burdock and yacon provide insights into Asteraceae paleo-polyploidization history and plant inulin production.</title>
        <authorList>
            <person name="Fan W."/>
            <person name="Wang S."/>
            <person name="Wang H."/>
            <person name="Wang A."/>
            <person name="Jiang F."/>
            <person name="Liu H."/>
            <person name="Zhao H."/>
            <person name="Xu D."/>
            <person name="Zhang Y."/>
        </authorList>
    </citation>
    <scope>NUCLEOTIDE SEQUENCE [LARGE SCALE GENOMIC DNA]</scope>
    <source>
        <strain evidence="2">cv. Punajuju</strain>
        <tissue evidence="1">Leaves</tissue>
    </source>
</reference>